<reference evidence="7 8" key="1">
    <citation type="submission" date="2022-06" db="EMBL/GenBank/DDBJ databases">
        <title>Thiomicrohabdus sp. nov, an obligately chemolithoautotrophic, sulfur-oxidizing bacterium isolated from beach of Guanyin Mountain. Amoy.</title>
        <authorList>
            <person name="Zhu H."/>
        </authorList>
    </citation>
    <scope>NUCLEOTIDE SEQUENCE [LARGE SCALE GENOMIC DNA]</scope>
    <source>
        <strain evidence="7 8">XGS-01</strain>
    </source>
</reference>
<dbReference type="InterPro" id="IPR009012">
    <property type="entry name" value="GrpE_head"/>
</dbReference>
<dbReference type="Gene3D" id="3.90.20.20">
    <property type="match status" value="1"/>
</dbReference>
<evidence type="ECO:0000313" key="7">
    <source>
        <dbReference type="EMBL" id="WEJ63480.1"/>
    </source>
</evidence>
<evidence type="ECO:0000313" key="8">
    <source>
        <dbReference type="Proteomes" id="UP001222275"/>
    </source>
</evidence>
<dbReference type="EMBL" id="CP102381">
    <property type="protein sequence ID" value="WEJ63480.1"/>
    <property type="molecule type" value="Genomic_DNA"/>
</dbReference>
<comment type="similarity">
    <text evidence="1 3 5">Belongs to the GrpE family.</text>
</comment>
<name>A0ABY8CFK4_9GAMM</name>
<dbReference type="PRINTS" id="PR00773">
    <property type="entry name" value="GRPEPROTEIN"/>
</dbReference>
<dbReference type="Gene3D" id="2.30.22.10">
    <property type="entry name" value="Head domain of nucleotide exchange factor GrpE"/>
    <property type="match status" value="1"/>
</dbReference>
<evidence type="ECO:0000256" key="2">
    <source>
        <dbReference type="ARBA" id="ARBA00023186"/>
    </source>
</evidence>
<gene>
    <name evidence="3 7" type="primary">grpE</name>
    <name evidence="7" type="ORF">NR989_04310</name>
</gene>
<proteinExistence type="inferred from homology"/>
<feature type="region of interest" description="Disordered" evidence="6">
    <location>
        <begin position="1"/>
        <end position="40"/>
    </location>
</feature>
<evidence type="ECO:0000256" key="6">
    <source>
        <dbReference type="SAM" id="MobiDB-lite"/>
    </source>
</evidence>
<dbReference type="PANTHER" id="PTHR21237:SF23">
    <property type="entry name" value="GRPE PROTEIN HOMOLOG, MITOCHONDRIAL"/>
    <property type="match status" value="1"/>
</dbReference>
<dbReference type="SUPFAM" id="SSF58014">
    <property type="entry name" value="Coiled-coil domain of nucleotide exchange factor GrpE"/>
    <property type="match status" value="1"/>
</dbReference>
<evidence type="ECO:0000256" key="4">
    <source>
        <dbReference type="RuleBase" id="RU000639"/>
    </source>
</evidence>
<dbReference type="RefSeq" id="WP_275595737.1">
    <property type="nucleotide sequence ID" value="NZ_CP102381.1"/>
</dbReference>
<sequence>MSDKEQNLNEELENQTAEEAAQQAEEALENAQEAVENDVQALLEEAKAEAEKHKDLAMRVQADMENLRRRTRIDVESAHKYALEKFVNALIPAMDSMEMGMEAASKEGATIESISEGVEMTFKQLLDVLQEFNVERIDPTGEKFDPQLHEAMTMFPSPDHESNTVVDTIQKGYTLNERLVRAARVIVAQ</sequence>
<keyword evidence="8" id="KW-1185">Reference proteome</keyword>
<protein>
    <recommendedName>
        <fullName evidence="3 4">Protein GrpE</fullName>
    </recommendedName>
    <alternativeName>
        <fullName evidence="3">HSP-70 cofactor</fullName>
    </alternativeName>
</protein>
<dbReference type="NCBIfam" id="NF010738">
    <property type="entry name" value="PRK14140.1"/>
    <property type="match status" value="1"/>
</dbReference>
<evidence type="ECO:0000256" key="3">
    <source>
        <dbReference type="HAMAP-Rule" id="MF_01151"/>
    </source>
</evidence>
<dbReference type="PANTHER" id="PTHR21237">
    <property type="entry name" value="GRPE PROTEIN"/>
    <property type="match status" value="1"/>
</dbReference>
<keyword evidence="3 4" id="KW-0346">Stress response</keyword>
<comment type="subunit">
    <text evidence="3">Homodimer.</text>
</comment>
<organism evidence="7 8">
    <name type="scientific">Thiomicrorhabdus lithotrophica</name>
    <dbReference type="NCBI Taxonomy" id="2949997"/>
    <lineage>
        <taxon>Bacteria</taxon>
        <taxon>Pseudomonadati</taxon>
        <taxon>Pseudomonadota</taxon>
        <taxon>Gammaproteobacteria</taxon>
        <taxon>Thiotrichales</taxon>
        <taxon>Piscirickettsiaceae</taxon>
        <taxon>Thiomicrorhabdus</taxon>
    </lineage>
</organism>
<dbReference type="HAMAP" id="MF_01151">
    <property type="entry name" value="GrpE"/>
    <property type="match status" value="1"/>
</dbReference>
<dbReference type="SUPFAM" id="SSF51064">
    <property type="entry name" value="Head domain of nucleotide exchange factor GrpE"/>
    <property type="match status" value="1"/>
</dbReference>
<comment type="subcellular location">
    <subcellularLocation>
        <location evidence="3">Cytoplasm</location>
    </subcellularLocation>
</comment>
<feature type="compositionally biased region" description="Low complexity" evidence="6">
    <location>
        <begin position="14"/>
        <end position="34"/>
    </location>
</feature>
<dbReference type="InterPro" id="IPR000740">
    <property type="entry name" value="GrpE"/>
</dbReference>
<comment type="function">
    <text evidence="3 4">Participates actively in the response to hyperosmotic and heat shock by preventing the aggregation of stress-denatured proteins, in association with DnaK and GrpE. It is the nucleotide exchange factor for DnaK and may function as a thermosensor. Unfolded proteins bind initially to DnaJ; upon interaction with the DnaJ-bound protein, DnaK hydrolyzes its bound ATP, resulting in the formation of a stable complex. GrpE releases ADP from DnaK; ATP binding to DnaK triggers the release of the substrate protein, thus completing the reaction cycle. Several rounds of ATP-dependent interactions between DnaJ, DnaK and GrpE are required for fully efficient folding.</text>
</comment>
<dbReference type="NCBIfam" id="NF010748">
    <property type="entry name" value="PRK14150.1"/>
    <property type="match status" value="1"/>
</dbReference>
<evidence type="ECO:0000256" key="5">
    <source>
        <dbReference type="RuleBase" id="RU004478"/>
    </source>
</evidence>
<keyword evidence="2 3" id="KW-0143">Chaperone</keyword>
<dbReference type="PROSITE" id="PS01071">
    <property type="entry name" value="GRPE"/>
    <property type="match status" value="1"/>
</dbReference>
<dbReference type="Pfam" id="PF01025">
    <property type="entry name" value="GrpE"/>
    <property type="match status" value="1"/>
</dbReference>
<keyword evidence="3" id="KW-0963">Cytoplasm</keyword>
<dbReference type="Proteomes" id="UP001222275">
    <property type="component" value="Chromosome"/>
</dbReference>
<dbReference type="InterPro" id="IPR013805">
    <property type="entry name" value="GrpE_CC"/>
</dbReference>
<dbReference type="CDD" id="cd00446">
    <property type="entry name" value="GrpE"/>
    <property type="match status" value="1"/>
</dbReference>
<evidence type="ECO:0000256" key="1">
    <source>
        <dbReference type="ARBA" id="ARBA00009054"/>
    </source>
</evidence>
<accession>A0ABY8CFK4</accession>
<dbReference type="NCBIfam" id="NF010737">
    <property type="entry name" value="PRK14139.1"/>
    <property type="match status" value="1"/>
</dbReference>